<evidence type="ECO:0000313" key="1">
    <source>
        <dbReference type="EMBL" id="KAJ9651285.1"/>
    </source>
</evidence>
<keyword evidence="2" id="KW-1185">Reference proteome</keyword>
<sequence length="777" mass="86858">MLSRRHSFSTGSKAGRSVSRDRGPGRWAHMMATPSSRRSSIATDDEFYEPNQSESEERYPNRKGLLSKRPPDGPPPSAPAPAPPPQLPERPTIPFNAKRDGSNTLFKASQERPVCRPPPTLRHKPVPVVPSSSSDPVPEDDGLGPRHMGPDFARLLADHSRQSRELSVARVRLVIAIDFGTTYSGAAYAIVEPTEDPERVRVDIVRGWDGDRPKGLASNKVPTVLAFDEADNGKVYWGFDIPQRLENRQIKFVKLLLEPDVAARVSSLNDVVDPEATGELLKEMQREAVDVAAQYIRCLWEHTKQHIIRDVGETTWTFADKVVLFSVPAVWSERAKHNTYMIAIGAGLGGAEYTLTMISEPEAAAVAVLKDRRRKLALNQDDVFLVVDAGGGTVDLTSYQIKDIGALKLEEVAAGDGDVCGAAFLEVAFLSLLKTYFGTTAFEELTPQNRTRIITSWEDNIRDRFTGDDDTQYALNVPGLPDCGPAEIKDGYWHLSATEIKPIFNSVLQSIRRLIRRQIKSLADRGLRPRAIYLVGGLGCNKYLAKQLKEMYEGNDRISPEEPIEVRQPDVAWESVAHGAVKCDVLGLPSLISLRRARYNIGLHHTPEWKRGIHPRKLRFKSTFTDRWTVMGGIYWVLRRQAELTIDATQDIPYETNVWESDIDAVVAKRGKGLPIHLTLMASTEDNAPDHVTPMTRSFARMTVIWPLDRFPKSRFAQHFSPSGRPYRKPGVVYHMQQNMAGMKFSYSMLGQHLGEVSEVDFQALPDNVEKGGKWLC</sequence>
<evidence type="ECO:0000313" key="2">
    <source>
        <dbReference type="Proteomes" id="UP001172386"/>
    </source>
</evidence>
<accession>A0ACC2ZUE7</accession>
<dbReference type="EMBL" id="JAPDRQ010000267">
    <property type="protein sequence ID" value="KAJ9651285.1"/>
    <property type="molecule type" value="Genomic_DNA"/>
</dbReference>
<name>A0ACC2ZUE7_9EURO</name>
<reference evidence="1" key="1">
    <citation type="submission" date="2022-10" db="EMBL/GenBank/DDBJ databases">
        <title>Culturing micro-colonial fungi from biological soil crusts in the Mojave desert and describing Neophaeococcomyces mojavensis, and introducing the new genera and species Taxawa tesnikishii.</title>
        <authorList>
            <person name="Kurbessoian T."/>
            <person name="Stajich J.E."/>
        </authorList>
    </citation>
    <scope>NUCLEOTIDE SEQUENCE</scope>
    <source>
        <strain evidence="1">JES_112</strain>
    </source>
</reference>
<gene>
    <name evidence="1" type="ORF">H2198_009439</name>
</gene>
<dbReference type="Proteomes" id="UP001172386">
    <property type="component" value="Unassembled WGS sequence"/>
</dbReference>
<protein>
    <submittedName>
        <fullName evidence="1">Uncharacterized protein</fullName>
    </submittedName>
</protein>
<organism evidence="1 2">
    <name type="scientific">Neophaeococcomyces mojaviensis</name>
    <dbReference type="NCBI Taxonomy" id="3383035"/>
    <lineage>
        <taxon>Eukaryota</taxon>
        <taxon>Fungi</taxon>
        <taxon>Dikarya</taxon>
        <taxon>Ascomycota</taxon>
        <taxon>Pezizomycotina</taxon>
        <taxon>Eurotiomycetes</taxon>
        <taxon>Chaetothyriomycetidae</taxon>
        <taxon>Chaetothyriales</taxon>
        <taxon>Chaetothyriales incertae sedis</taxon>
        <taxon>Neophaeococcomyces</taxon>
    </lineage>
</organism>
<comment type="caution">
    <text evidence="1">The sequence shown here is derived from an EMBL/GenBank/DDBJ whole genome shotgun (WGS) entry which is preliminary data.</text>
</comment>
<proteinExistence type="predicted"/>